<proteinExistence type="predicted"/>
<sequence length="100" mass="11272">MAFWENLSAPRNGGNAKWCLIRDSNVVAKSEEKLGGNPFDPSYSQGYFKFLEDSDLIEMEFKGGGHSLGPIRDAMMTPFLKSWIEFYIQESGGWLSLKLS</sequence>
<keyword evidence="2" id="KW-1185">Reference proteome</keyword>
<protein>
    <submittedName>
        <fullName evidence="1">Uncharacterized protein</fullName>
    </submittedName>
</protein>
<dbReference type="EMBL" id="JBBPBM010000009">
    <property type="protein sequence ID" value="KAK8569345.1"/>
    <property type="molecule type" value="Genomic_DNA"/>
</dbReference>
<evidence type="ECO:0000313" key="1">
    <source>
        <dbReference type="EMBL" id="KAK8569345.1"/>
    </source>
</evidence>
<evidence type="ECO:0000313" key="2">
    <source>
        <dbReference type="Proteomes" id="UP001472677"/>
    </source>
</evidence>
<organism evidence="1 2">
    <name type="scientific">Hibiscus sabdariffa</name>
    <name type="common">roselle</name>
    <dbReference type="NCBI Taxonomy" id="183260"/>
    <lineage>
        <taxon>Eukaryota</taxon>
        <taxon>Viridiplantae</taxon>
        <taxon>Streptophyta</taxon>
        <taxon>Embryophyta</taxon>
        <taxon>Tracheophyta</taxon>
        <taxon>Spermatophyta</taxon>
        <taxon>Magnoliopsida</taxon>
        <taxon>eudicotyledons</taxon>
        <taxon>Gunneridae</taxon>
        <taxon>Pentapetalae</taxon>
        <taxon>rosids</taxon>
        <taxon>malvids</taxon>
        <taxon>Malvales</taxon>
        <taxon>Malvaceae</taxon>
        <taxon>Malvoideae</taxon>
        <taxon>Hibiscus</taxon>
    </lineage>
</organism>
<name>A0ABR2F2Z4_9ROSI</name>
<reference evidence="1 2" key="1">
    <citation type="journal article" date="2024" name="G3 (Bethesda)">
        <title>Genome assembly of Hibiscus sabdariffa L. provides insights into metabolisms of medicinal natural products.</title>
        <authorList>
            <person name="Kim T."/>
        </authorList>
    </citation>
    <scope>NUCLEOTIDE SEQUENCE [LARGE SCALE GENOMIC DNA]</scope>
    <source>
        <strain evidence="1">TK-2024</strain>
        <tissue evidence="1">Old leaves</tissue>
    </source>
</reference>
<dbReference type="Proteomes" id="UP001472677">
    <property type="component" value="Unassembled WGS sequence"/>
</dbReference>
<gene>
    <name evidence="1" type="ORF">V6N12_007875</name>
</gene>
<accession>A0ABR2F2Z4</accession>
<comment type="caution">
    <text evidence="1">The sequence shown here is derived from an EMBL/GenBank/DDBJ whole genome shotgun (WGS) entry which is preliminary data.</text>
</comment>